<reference evidence="1" key="1">
    <citation type="submission" date="2019-08" db="EMBL/GenBank/DDBJ databases">
        <authorList>
            <person name="Kucharzyk K."/>
            <person name="Murdoch R.W."/>
            <person name="Higgins S."/>
            <person name="Loffler F."/>
        </authorList>
    </citation>
    <scope>NUCLEOTIDE SEQUENCE</scope>
</reference>
<dbReference type="AlphaFoldDB" id="A0A645G8V2"/>
<proteinExistence type="predicted"/>
<sequence length="169" mass="17926">MDHSPLIFLLFTQTLAPALSALMRGAGTASVDIAIDGRFSILMNSLLAIGGERSGLSAFLSILFSEQQQPGSTAGDLNSVMVTPLSLIYVDLFDYAVFFIEIDGAAAGFRCCQLGQHVDEDVVIFRRNFPPAQTVKVSKGVAILIIGPKTDHPLIALPAGIGNTVYSVV</sequence>
<evidence type="ECO:0000313" key="1">
    <source>
        <dbReference type="EMBL" id="MPN22402.1"/>
    </source>
</evidence>
<accession>A0A645G8V2</accession>
<dbReference type="EMBL" id="VSSQ01070624">
    <property type="protein sequence ID" value="MPN22402.1"/>
    <property type="molecule type" value="Genomic_DNA"/>
</dbReference>
<name>A0A645G8V2_9ZZZZ</name>
<protein>
    <submittedName>
        <fullName evidence="1">Uncharacterized protein</fullName>
    </submittedName>
</protein>
<gene>
    <name evidence="1" type="ORF">SDC9_169785</name>
</gene>
<comment type="caution">
    <text evidence="1">The sequence shown here is derived from an EMBL/GenBank/DDBJ whole genome shotgun (WGS) entry which is preliminary data.</text>
</comment>
<organism evidence="1">
    <name type="scientific">bioreactor metagenome</name>
    <dbReference type="NCBI Taxonomy" id="1076179"/>
    <lineage>
        <taxon>unclassified sequences</taxon>
        <taxon>metagenomes</taxon>
        <taxon>ecological metagenomes</taxon>
    </lineage>
</organism>